<evidence type="ECO:0000256" key="2">
    <source>
        <dbReference type="ARBA" id="ARBA00022737"/>
    </source>
</evidence>
<reference evidence="5" key="2">
    <citation type="submission" date="2025-09" db="UniProtKB">
        <authorList>
            <consortium name="Ensembl"/>
        </authorList>
    </citation>
    <scope>IDENTIFICATION</scope>
</reference>
<dbReference type="InterPro" id="IPR032675">
    <property type="entry name" value="LRR_dom_sf"/>
</dbReference>
<dbReference type="OMA" id="CCLNFTG"/>
<evidence type="ECO:0000256" key="1">
    <source>
        <dbReference type="ARBA" id="ARBA00022614"/>
    </source>
</evidence>
<dbReference type="InterPro" id="IPR003591">
    <property type="entry name" value="Leu-rich_rpt_typical-subtyp"/>
</dbReference>
<evidence type="ECO:0000256" key="3">
    <source>
        <dbReference type="SAM" id="MobiDB-lite"/>
    </source>
</evidence>
<organism evidence="5 6">
    <name type="scientific">Salvator merianae</name>
    <name type="common">Argentine black and white tegu</name>
    <name type="synonym">Tupinambis merianae</name>
    <dbReference type="NCBI Taxonomy" id="96440"/>
    <lineage>
        <taxon>Eukaryota</taxon>
        <taxon>Metazoa</taxon>
        <taxon>Chordata</taxon>
        <taxon>Craniata</taxon>
        <taxon>Vertebrata</taxon>
        <taxon>Euteleostomi</taxon>
        <taxon>Lepidosauria</taxon>
        <taxon>Squamata</taxon>
        <taxon>Bifurcata</taxon>
        <taxon>Unidentata</taxon>
        <taxon>Episquamata</taxon>
        <taxon>Laterata</taxon>
        <taxon>Teiioidea</taxon>
        <taxon>Teiidae</taxon>
        <taxon>Salvator</taxon>
    </lineage>
</organism>
<evidence type="ECO:0000313" key="6">
    <source>
        <dbReference type="Proteomes" id="UP000694421"/>
    </source>
</evidence>
<keyword evidence="6" id="KW-1185">Reference proteome</keyword>
<dbReference type="PANTHER" id="PTHR45617">
    <property type="entry name" value="LEUCINE RICH REPEAT FAMILY PROTEIN"/>
    <property type="match status" value="1"/>
</dbReference>
<feature type="region of interest" description="Disordered" evidence="3">
    <location>
        <begin position="400"/>
        <end position="437"/>
    </location>
</feature>
<keyword evidence="2" id="KW-0677">Repeat</keyword>
<accession>A0A8D0DYI8</accession>
<dbReference type="Ensembl" id="ENSSMRT00000027731.1">
    <property type="protein sequence ID" value="ENSSMRP00000023676.1"/>
    <property type="gene ID" value="ENSSMRG00000018363.1"/>
</dbReference>
<keyword evidence="4" id="KW-0812">Transmembrane</keyword>
<dbReference type="GeneTree" id="ENSGT00940000164586"/>
<feature type="transmembrane region" description="Helical" evidence="4">
    <location>
        <begin position="291"/>
        <end position="312"/>
    </location>
</feature>
<dbReference type="SUPFAM" id="SSF52058">
    <property type="entry name" value="L domain-like"/>
    <property type="match status" value="1"/>
</dbReference>
<dbReference type="Proteomes" id="UP000694421">
    <property type="component" value="Unplaced"/>
</dbReference>
<keyword evidence="4" id="KW-0472">Membrane</keyword>
<keyword evidence="1" id="KW-0433">Leucine-rich repeat</keyword>
<reference evidence="5" key="1">
    <citation type="submission" date="2025-08" db="UniProtKB">
        <authorList>
            <consortium name="Ensembl"/>
        </authorList>
    </citation>
    <scope>IDENTIFICATION</scope>
</reference>
<evidence type="ECO:0000313" key="5">
    <source>
        <dbReference type="Ensembl" id="ENSSMRP00000023676.1"/>
    </source>
</evidence>
<dbReference type="SMART" id="SM00369">
    <property type="entry name" value="LRR_TYP"/>
    <property type="match status" value="3"/>
</dbReference>
<protein>
    <recommendedName>
        <fullName evidence="7">LRRCT domain-containing protein</fullName>
    </recommendedName>
</protein>
<evidence type="ECO:0008006" key="7">
    <source>
        <dbReference type="Google" id="ProtNLM"/>
    </source>
</evidence>
<keyword evidence="4" id="KW-1133">Transmembrane helix</keyword>
<dbReference type="AlphaFoldDB" id="A0A8D0DYI8"/>
<name>A0A8D0DYI8_SALMN</name>
<proteinExistence type="predicted"/>
<sequence>MPISLLLVAQGDFPKQFPGQREGHAPGKKAESEALPPLVEIARTARPVWHGGALRKGSQHRPQRMGPARAGEKKWIVMLFIESLLAVQLALGALEETFNCSIFINFEEFQSRPVQEMSCVNLSGIQIDTLNWSVFSGTVGLKELYLSNCGISDIVNVDDGSSALEILYMDHNQLSVLPDNFLRNAPSLHVIHLESNQLRKLPETFLKTSDHIQKIHLDFNNLTSLPPGIFKPSLHTLELSNNSWDCTCTLLQATEKSLVASLNIVCNTPERYHGENIKNIPKQELCRIHSLTALFICLPLMAVLVFIIWCLCKQRQKTGYAIHGGKDSRLATVERNGAKGSGDHHSYIPCELSVTPAAESEKNILLKNQVLLKPSTALLGSNRDLYEEVEIKLGASDDSLVQTNEENLDPDKSDASKQEDLPKESFTGGETEAETVSVTDVLKDSADREKLYMNQSVDYYNLVPGIELEDSDHMEYENIDLC</sequence>
<dbReference type="PANTHER" id="PTHR45617:SF181">
    <property type="entry name" value="LP04042P"/>
    <property type="match status" value="1"/>
</dbReference>
<feature type="compositionally biased region" description="Basic and acidic residues" evidence="3">
    <location>
        <begin position="409"/>
        <end position="423"/>
    </location>
</feature>
<dbReference type="Gene3D" id="3.80.10.10">
    <property type="entry name" value="Ribonuclease Inhibitor"/>
    <property type="match status" value="1"/>
</dbReference>
<evidence type="ECO:0000256" key="4">
    <source>
        <dbReference type="SAM" id="Phobius"/>
    </source>
</evidence>
<dbReference type="SMART" id="SM00364">
    <property type="entry name" value="LRR_BAC"/>
    <property type="match status" value="3"/>
</dbReference>